<organism evidence="3 4">
    <name type="scientific">Loigolactobacillus jiayinensis</name>
    <dbReference type="NCBI Taxonomy" id="2486016"/>
    <lineage>
        <taxon>Bacteria</taxon>
        <taxon>Bacillati</taxon>
        <taxon>Bacillota</taxon>
        <taxon>Bacilli</taxon>
        <taxon>Lactobacillales</taxon>
        <taxon>Lactobacillaceae</taxon>
        <taxon>Loigolactobacillus</taxon>
    </lineage>
</organism>
<protein>
    <submittedName>
        <fullName evidence="3">Helix-turn-helix domain-containing protein</fullName>
    </submittedName>
</protein>
<feature type="domain" description="PAS" evidence="1">
    <location>
        <begin position="46"/>
        <end position="88"/>
    </location>
</feature>
<dbReference type="SUPFAM" id="SSF47413">
    <property type="entry name" value="lambda repressor-like DNA-binding domains"/>
    <property type="match status" value="1"/>
</dbReference>
<dbReference type="Gene3D" id="1.10.260.40">
    <property type="entry name" value="lambda repressor-like DNA-binding domains"/>
    <property type="match status" value="1"/>
</dbReference>
<dbReference type="PROSITE" id="PS50943">
    <property type="entry name" value="HTH_CROC1"/>
    <property type="match status" value="1"/>
</dbReference>
<proteinExistence type="predicted"/>
<reference evidence="4" key="1">
    <citation type="journal article" date="2019" name="Int. J. Syst. Evol. Microbiol.">
        <title>The Global Catalogue of Microorganisms (GCM) 10K type strain sequencing project: providing services to taxonomists for standard genome sequencing and annotation.</title>
        <authorList>
            <consortium name="The Broad Institute Genomics Platform"/>
            <consortium name="The Broad Institute Genome Sequencing Center for Infectious Disease"/>
            <person name="Wu L."/>
            <person name="Ma J."/>
        </authorList>
    </citation>
    <scope>NUCLEOTIDE SEQUENCE [LARGE SCALE GENOMIC DNA]</scope>
    <source>
        <strain evidence="4">CCM 8904</strain>
    </source>
</reference>
<sequence>MTLFDRIKKLADSQGKSITRVEQDLNMSRNYLYKWKTMNPKSDSLEKVADYFGVTTDYLLGRNQAPEWAHPEDIHDLKQMLDDNVGLAYGGEDLTDKDKQRLNDILTGLYWEKLHNKKKRENQE</sequence>
<feature type="domain" description="HTH cro/C1-type" evidence="2">
    <location>
        <begin position="7"/>
        <end position="59"/>
    </location>
</feature>
<gene>
    <name evidence="3" type="ORF">ACFQGP_07855</name>
</gene>
<dbReference type="CDD" id="cd00093">
    <property type="entry name" value="HTH_XRE"/>
    <property type="match status" value="1"/>
</dbReference>
<evidence type="ECO:0000313" key="4">
    <source>
        <dbReference type="Proteomes" id="UP001596289"/>
    </source>
</evidence>
<dbReference type="SMART" id="SM00530">
    <property type="entry name" value="HTH_XRE"/>
    <property type="match status" value="1"/>
</dbReference>
<dbReference type="InterPro" id="IPR010982">
    <property type="entry name" value="Lambda_DNA-bd_dom_sf"/>
</dbReference>
<dbReference type="Pfam" id="PF01381">
    <property type="entry name" value="HTH_3"/>
    <property type="match status" value="1"/>
</dbReference>
<name>A0ABW1RFA2_9LACO</name>
<dbReference type="InterPro" id="IPR001387">
    <property type="entry name" value="Cro/C1-type_HTH"/>
</dbReference>
<dbReference type="Proteomes" id="UP001596289">
    <property type="component" value="Unassembled WGS sequence"/>
</dbReference>
<evidence type="ECO:0000259" key="2">
    <source>
        <dbReference type="PROSITE" id="PS50943"/>
    </source>
</evidence>
<dbReference type="PROSITE" id="PS50112">
    <property type="entry name" value="PAS"/>
    <property type="match status" value="1"/>
</dbReference>
<dbReference type="InterPro" id="IPR000014">
    <property type="entry name" value="PAS"/>
</dbReference>
<dbReference type="EMBL" id="JBHSSL010000042">
    <property type="protein sequence ID" value="MFC6170489.1"/>
    <property type="molecule type" value="Genomic_DNA"/>
</dbReference>
<keyword evidence="4" id="KW-1185">Reference proteome</keyword>
<accession>A0ABW1RFA2</accession>
<evidence type="ECO:0000313" key="3">
    <source>
        <dbReference type="EMBL" id="MFC6170489.1"/>
    </source>
</evidence>
<evidence type="ECO:0000259" key="1">
    <source>
        <dbReference type="PROSITE" id="PS50112"/>
    </source>
</evidence>
<comment type="caution">
    <text evidence="3">The sequence shown here is derived from an EMBL/GenBank/DDBJ whole genome shotgun (WGS) entry which is preliminary data.</text>
</comment>
<dbReference type="RefSeq" id="WP_125552552.1">
    <property type="nucleotide sequence ID" value="NZ_JBHSSL010000042.1"/>
</dbReference>